<dbReference type="OrthoDB" id="466056at2"/>
<dbReference type="EMBL" id="ATHJ01000075">
    <property type="protein sequence ID" value="EPR41485.1"/>
    <property type="molecule type" value="Genomic_DNA"/>
</dbReference>
<name>S7TXG7_DESML</name>
<dbReference type="STRING" id="897.B2D07_00095"/>
<dbReference type="InterPro" id="IPR011744">
    <property type="entry name" value="ATPase_gene1"/>
</dbReference>
<dbReference type="AlphaFoldDB" id="S7TXG7"/>
<keyword evidence="1" id="KW-0472">Membrane</keyword>
<evidence type="ECO:0000256" key="1">
    <source>
        <dbReference type="SAM" id="Phobius"/>
    </source>
</evidence>
<organism evidence="2 3">
    <name type="scientific">Desulfococcus multivorans DSM 2059</name>
    <dbReference type="NCBI Taxonomy" id="1121405"/>
    <lineage>
        <taxon>Bacteria</taxon>
        <taxon>Pseudomonadati</taxon>
        <taxon>Thermodesulfobacteriota</taxon>
        <taxon>Desulfobacteria</taxon>
        <taxon>Desulfobacterales</taxon>
        <taxon>Desulfococcaceae</taxon>
        <taxon>Desulfococcus</taxon>
    </lineage>
</organism>
<dbReference type="PATRIC" id="fig|1121405.3.peg.1558"/>
<comment type="caution">
    <text evidence="2">The sequence shown here is derived from an EMBL/GenBank/DDBJ whole genome shotgun (WGS) entry which is preliminary data.</text>
</comment>
<protein>
    <submittedName>
        <fullName evidence="2">F0F1-ATPase subunit</fullName>
    </submittedName>
</protein>
<feature type="transmembrane region" description="Helical" evidence="1">
    <location>
        <begin position="34"/>
        <end position="62"/>
    </location>
</feature>
<dbReference type="NCBIfam" id="TIGR02230">
    <property type="entry name" value="ATPase_gene1"/>
    <property type="match status" value="1"/>
</dbReference>
<reference evidence="2 3" key="1">
    <citation type="journal article" date="2013" name="Genome Announc.">
        <title>Draft genome sequences for three mercury-methylating, sulfate-reducing bacteria.</title>
        <authorList>
            <person name="Brown S.D."/>
            <person name="Hurt R.A.Jr."/>
            <person name="Gilmour C.C."/>
            <person name="Elias D.A."/>
        </authorList>
    </citation>
    <scope>NUCLEOTIDE SEQUENCE [LARGE SCALE GENOMIC DNA]</scope>
    <source>
        <strain evidence="2 3">DSM 2059</strain>
    </source>
</reference>
<dbReference type="InterPro" id="IPR032820">
    <property type="entry name" value="ATPase_put"/>
</dbReference>
<sequence>MPEKLTRSSKAFIHDVDRREKRKIHARRKKSDEVWFGLGVFGLVGWSVAVPAVLGIFVGIWIDLKWPGPPSWTLMLMLIGVIIGCINAWCWISRQRNIITREMNNDEE</sequence>
<dbReference type="RefSeq" id="WP_020876461.1">
    <property type="nucleotide sequence ID" value="NZ_ATHJ01000075.1"/>
</dbReference>
<dbReference type="Proteomes" id="UP000014977">
    <property type="component" value="Unassembled WGS sequence"/>
</dbReference>
<gene>
    <name evidence="2" type="ORF">dsmv_2030</name>
</gene>
<feature type="transmembrane region" description="Helical" evidence="1">
    <location>
        <begin position="74"/>
        <end position="92"/>
    </location>
</feature>
<dbReference type="eggNOG" id="ENOG5032RTR">
    <property type="taxonomic scope" value="Bacteria"/>
</dbReference>
<evidence type="ECO:0000313" key="3">
    <source>
        <dbReference type="Proteomes" id="UP000014977"/>
    </source>
</evidence>
<dbReference type="Pfam" id="PF09527">
    <property type="entry name" value="ATPase_gene1"/>
    <property type="match status" value="1"/>
</dbReference>
<keyword evidence="1" id="KW-1133">Transmembrane helix</keyword>
<evidence type="ECO:0000313" key="2">
    <source>
        <dbReference type="EMBL" id="EPR41485.1"/>
    </source>
</evidence>
<keyword evidence="1" id="KW-0812">Transmembrane</keyword>
<accession>S7TXG7</accession>
<proteinExistence type="predicted"/>
<keyword evidence="3" id="KW-1185">Reference proteome</keyword>